<feature type="domain" description="CBU-0592-like" evidence="2">
    <location>
        <begin position="6"/>
        <end position="76"/>
    </location>
</feature>
<evidence type="ECO:0000259" key="2">
    <source>
        <dbReference type="Pfam" id="PF26604"/>
    </source>
</evidence>
<dbReference type="RefSeq" id="WP_045462846.1">
    <property type="nucleotide sequence ID" value="NZ_BBLT01000004.1"/>
</dbReference>
<dbReference type="eggNOG" id="ENOG50336YH">
    <property type="taxonomic scope" value="Bacteria"/>
</dbReference>
<dbReference type="AlphaFoldDB" id="A0A098LEW2"/>
<dbReference type="NCBIfam" id="NF047864">
    <property type="entry name" value="CBU_0592_membra"/>
    <property type="match status" value="1"/>
</dbReference>
<dbReference type="Pfam" id="PF26604">
    <property type="entry name" value="CBU_0592"/>
    <property type="match status" value="1"/>
</dbReference>
<organism evidence="3 4">
    <name type="scientific">Sporocytophaga myxococcoides</name>
    <dbReference type="NCBI Taxonomy" id="153721"/>
    <lineage>
        <taxon>Bacteria</taxon>
        <taxon>Pseudomonadati</taxon>
        <taxon>Bacteroidota</taxon>
        <taxon>Cytophagia</taxon>
        <taxon>Cytophagales</taxon>
        <taxon>Cytophagaceae</taxon>
        <taxon>Sporocytophaga</taxon>
    </lineage>
</organism>
<sequence length="85" mass="9584">MEYLLNLTGWIGAIEVLIAYFLISTNRVTSEKFSYQLLNATGAVFLIINTIYLKAYPSAFVNIIWTAVALFNMVKSKASDKSEIR</sequence>
<evidence type="ECO:0000256" key="1">
    <source>
        <dbReference type="SAM" id="Phobius"/>
    </source>
</evidence>
<name>A0A098LEW2_9BACT</name>
<comment type="caution">
    <text evidence="3">The sequence shown here is derived from an EMBL/GenBank/DDBJ whole genome shotgun (WGS) entry which is preliminary data.</text>
</comment>
<proteinExistence type="predicted"/>
<reference evidence="3 4" key="1">
    <citation type="submission" date="2014-09" db="EMBL/GenBank/DDBJ databases">
        <title>Sporocytophaga myxococcoides PG-01 genome sequencing.</title>
        <authorList>
            <person name="Liu L."/>
            <person name="Gao P.J."/>
            <person name="Chen G.J."/>
            <person name="Wang L.S."/>
        </authorList>
    </citation>
    <scope>NUCLEOTIDE SEQUENCE [LARGE SCALE GENOMIC DNA]</scope>
    <source>
        <strain evidence="3 4">PG-01</strain>
    </source>
</reference>
<evidence type="ECO:0000313" key="3">
    <source>
        <dbReference type="EMBL" id="GAL84977.1"/>
    </source>
</evidence>
<keyword evidence="1" id="KW-1133">Transmembrane helix</keyword>
<evidence type="ECO:0000313" key="4">
    <source>
        <dbReference type="Proteomes" id="UP000030185"/>
    </source>
</evidence>
<keyword evidence="1" id="KW-0812">Transmembrane</keyword>
<dbReference type="Proteomes" id="UP000030185">
    <property type="component" value="Unassembled WGS sequence"/>
</dbReference>
<keyword evidence="4" id="KW-1185">Reference proteome</keyword>
<gene>
    <name evidence="3" type="ORF">MYP_2205</name>
</gene>
<dbReference type="STRING" id="153721.MYP_2205"/>
<feature type="transmembrane region" description="Helical" evidence="1">
    <location>
        <begin position="6"/>
        <end position="23"/>
    </location>
</feature>
<keyword evidence="1" id="KW-0472">Membrane</keyword>
<accession>A0A098LEW2</accession>
<dbReference type="EMBL" id="BBLT01000004">
    <property type="protein sequence ID" value="GAL84977.1"/>
    <property type="molecule type" value="Genomic_DNA"/>
</dbReference>
<dbReference type="InterPro" id="IPR058058">
    <property type="entry name" value="CBU_0592-like"/>
</dbReference>
<protein>
    <recommendedName>
        <fullName evidence="2">CBU-0592-like domain-containing protein</fullName>
    </recommendedName>
</protein>